<accession>A0A0G1XFN1</accession>
<keyword evidence="5" id="KW-0966">Cell projection</keyword>
<evidence type="ECO:0000256" key="3">
    <source>
        <dbReference type="ARBA" id="ARBA00022490"/>
    </source>
</evidence>
<keyword evidence="4" id="KW-0969">Cilium</keyword>
<dbReference type="InterPro" id="IPR053879">
    <property type="entry name" value="HYDIN_VesB_CFA65-like_Ig"/>
</dbReference>
<dbReference type="Proteomes" id="UP000034846">
    <property type="component" value="Unassembled WGS sequence"/>
</dbReference>
<dbReference type="Pfam" id="PF22544">
    <property type="entry name" value="HYDIN_VesB_CFA65-like_Ig"/>
    <property type="match status" value="1"/>
</dbReference>
<evidence type="ECO:0000313" key="7">
    <source>
        <dbReference type="EMBL" id="KKW29715.1"/>
    </source>
</evidence>
<proteinExistence type="predicted"/>
<evidence type="ECO:0000256" key="5">
    <source>
        <dbReference type="ARBA" id="ARBA00023273"/>
    </source>
</evidence>
<evidence type="ECO:0000259" key="6">
    <source>
        <dbReference type="Pfam" id="PF22544"/>
    </source>
</evidence>
<keyword evidence="3" id="KW-0963">Cytoplasm</keyword>
<protein>
    <recommendedName>
        <fullName evidence="6">HYDIN/VesB/CFA65-like Ig-like domain-containing protein</fullName>
    </recommendedName>
</protein>
<reference evidence="7 8" key="1">
    <citation type="journal article" date="2015" name="Nature">
        <title>rRNA introns, odd ribosomes, and small enigmatic genomes across a large radiation of phyla.</title>
        <authorList>
            <person name="Brown C.T."/>
            <person name="Hug L.A."/>
            <person name="Thomas B.C."/>
            <person name="Sharon I."/>
            <person name="Castelle C.J."/>
            <person name="Singh A."/>
            <person name="Wilkins M.J."/>
            <person name="Williams K.H."/>
            <person name="Banfield J.F."/>
        </authorList>
    </citation>
    <scope>NUCLEOTIDE SEQUENCE [LARGE SCALE GENOMIC DNA]</scope>
</reference>
<feature type="domain" description="HYDIN/VesB/CFA65-like Ig-like" evidence="6">
    <location>
        <begin position="38"/>
        <end position="115"/>
    </location>
</feature>
<dbReference type="Gene3D" id="2.60.40.10">
    <property type="entry name" value="Immunoglobulins"/>
    <property type="match status" value="1"/>
</dbReference>
<dbReference type="GO" id="GO:0005737">
    <property type="term" value="C:cytoplasm"/>
    <property type="evidence" value="ECO:0007669"/>
    <property type="project" value="UniProtKB-SubCell"/>
</dbReference>
<evidence type="ECO:0000256" key="2">
    <source>
        <dbReference type="ARBA" id="ARBA00004496"/>
    </source>
</evidence>
<evidence type="ECO:0000256" key="1">
    <source>
        <dbReference type="ARBA" id="ARBA00004138"/>
    </source>
</evidence>
<name>A0A0G1XFN1_9BACT</name>
<gene>
    <name evidence="7" type="ORF">UY72_C0035G0015</name>
</gene>
<dbReference type="InterPro" id="IPR013783">
    <property type="entry name" value="Ig-like_fold"/>
</dbReference>
<comment type="caution">
    <text evidence="7">The sequence shown here is derived from an EMBL/GenBank/DDBJ whole genome shotgun (WGS) entry which is preliminary data.</text>
</comment>
<dbReference type="AlphaFoldDB" id="A0A0G1XFN1"/>
<comment type="subcellular location">
    <subcellularLocation>
        <location evidence="1">Cell projection</location>
        <location evidence="1">Cilium</location>
    </subcellularLocation>
    <subcellularLocation>
        <location evidence="2">Cytoplasm</location>
    </subcellularLocation>
</comment>
<organism evidence="7 8">
    <name type="scientific">Candidatus Uhrbacteria bacterium GW2011_GWD2_52_7</name>
    <dbReference type="NCBI Taxonomy" id="1618989"/>
    <lineage>
        <taxon>Bacteria</taxon>
        <taxon>Candidatus Uhriibacteriota</taxon>
    </lineage>
</organism>
<dbReference type="PATRIC" id="fig|1618989.3.peg.534"/>
<sequence length="400" mass="42508">MKSDDEENPSIPVPMIGLGLMPMLMLTPPSSTYDDTTVGCERTESFQLTNVGNDNLDLTSVESTGPGYAIIERPVLPDVLEPGESSSVTLAFTPTGSGTFPGSIVAMSNDPRGAQTAVVNGIGVVAGTQHVSYTIPFVDKADILIFADQSRSMDDDQVKLAENAAAFAASLTGMEEDVQIMVVTAEDGCSTTGILRPDDVDFVTKFQTSVLDGPENVWSEAGLYVSQLAVEQTDAFMCNADFLRDDALLHIVYISDEADSGPVTWLDVVQNLRSKKGSEHLVMISAIIGPVPSGCSTELNSASPGHGYAEAAVETHGGIVSLCDDWAPELNIIATYDIVRDTFSLVGIPDPSTITVLVDGVRRTTGWYYMTDSNSVTFSADPPRSGQTVDITFEVPIVCG</sequence>
<evidence type="ECO:0000313" key="8">
    <source>
        <dbReference type="Proteomes" id="UP000034846"/>
    </source>
</evidence>
<dbReference type="EMBL" id="LCRD01000035">
    <property type="protein sequence ID" value="KKW29715.1"/>
    <property type="molecule type" value="Genomic_DNA"/>
</dbReference>
<evidence type="ECO:0000256" key="4">
    <source>
        <dbReference type="ARBA" id="ARBA00023069"/>
    </source>
</evidence>